<dbReference type="EMBL" id="BK014826">
    <property type="protein sequence ID" value="DAD77517.1"/>
    <property type="molecule type" value="Genomic_DNA"/>
</dbReference>
<name>A0A8S5M5D9_9CAUD</name>
<sequence length="87" mass="10203">MIKSLYNDVHVQVTCPCVTRYVLTTHRRYLTYAHVARVFYLILSNFWSIASTMRSFLVGRPIYINIYLDMGYPDFSGAPYHFYIGPP</sequence>
<evidence type="ECO:0000313" key="2">
    <source>
        <dbReference type="EMBL" id="DAD77517.1"/>
    </source>
</evidence>
<protein>
    <submittedName>
        <fullName evidence="2">Uncharacterized protein</fullName>
    </submittedName>
</protein>
<organism evidence="2">
    <name type="scientific">Podoviridae sp. ctaNW81</name>
    <dbReference type="NCBI Taxonomy" id="2826562"/>
    <lineage>
        <taxon>Viruses</taxon>
        <taxon>Duplodnaviria</taxon>
        <taxon>Heunggongvirae</taxon>
        <taxon>Uroviricota</taxon>
        <taxon>Caudoviricetes</taxon>
    </lineage>
</organism>
<keyword evidence="1" id="KW-1133">Transmembrane helix</keyword>
<reference evidence="2" key="1">
    <citation type="journal article" date="2021" name="Proc. Natl. Acad. Sci. U.S.A.">
        <title>A Catalog of Tens of Thousands of Viruses from Human Metagenomes Reveals Hidden Associations with Chronic Diseases.</title>
        <authorList>
            <person name="Tisza M.J."/>
            <person name="Buck C.B."/>
        </authorList>
    </citation>
    <scope>NUCLEOTIDE SEQUENCE</scope>
    <source>
        <strain evidence="2">CtaNW81</strain>
    </source>
</reference>
<proteinExistence type="predicted"/>
<accession>A0A8S5M5D9</accession>
<keyword evidence="1" id="KW-0472">Membrane</keyword>
<feature type="transmembrane region" description="Helical" evidence="1">
    <location>
        <begin position="29"/>
        <end position="50"/>
    </location>
</feature>
<evidence type="ECO:0000256" key="1">
    <source>
        <dbReference type="SAM" id="Phobius"/>
    </source>
</evidence>
<keyword evidence="1" id="KW-0812">Transmembrane</keyword>